<sequence>MMDILLYKELSDEHFANLKEIDNGSLVAEYEWRVPNIGHLLELSSRGDTIPGPEFYTGRPGYRVRLGLTLGRTRNPDGEPHLGVWFALVKGRFDDVVEWPFQYRFNLTLVDQAYDGGPPQHIHLTMNPLTAICRLLKQFLRPRGDKPEGDGCGKALFVPHRKLLLPRSRFVLHGGILIRVTIFLEDPPVSAVPKRARAYMRGHQLVSEFLWDIEDMDAKIRKARDGLLSHVTSDLFYVNSESYLMVLQLAINPEDEHLGLFATLVPGDFDETLEWPFSYTFELSIVDQTPGYLTLDRKGVVDPTSGICALGSFTKPQYQPNVPCGFRRLVSFQLLESKNFKKNGRILVKFTAILDKMPNFASVSVKESHLVAEFFWRVPNIERKVQLAKSGRMSNLLSERFYTGDQGYLIQLQLKFQNDSTGHIGLYLTLLEGEYDSLIEWPFSKKFELIVLDQQPSGAGRDIAISVDPRNPYITNEACVGSFWRPVGRNDACGSANTVAYDTLYSQKYIRYGAMLVKATIFLEEIQPPRFASLSVDEGNLVARYEWKVPDIDDKIGQAKKGDLQFLDSEKFYVSNNGYRMMLRLYPEKSPGYLGLYAVLTKGAYDAELDWPFKLKYQLTIVGTKGEPDVARTTYPAATATSGCPSAAFRRPEQELAEWSCGEGRMLSHATLTSQRGYVGADDNAIRVRVDIFLAELAGSPTAALVPQPEGRGLAAEYAWLVSEVEPKLSLLRTGELTKLESALFYTGPQGYAARLSLAVSPVAPALHYLAAHGGQEHVLGLYLTLFRGRHDPLLRWPFPHVVHLTLADPDHAGGDLVKTIDPRNTKCPPQAFDRPTEIHNEHSCGFAALVSLERVKNFINDDPPLNLLQMSPEKSPDERAIFHGATTGERVHLRTPFCNRFFTVKNETAVNIHRNLVSVYGEGCMSIQMVRRWRSWFLEGRQNVHDDERSGRPVTATDNAAVAAVRNVVEADRRVTLTK</sequence>
<dbReference type="EMBL" id="CP092864">
    <property type="protein sequence ID" value="UYV64137.1"/>
    <property type="molecule type" value="Genomic_DNA"/>
</dbReference>
<dbReference type="Pfam" id="PF21355">
    <property type="entry name" value="TRAF-mep_MATH"/>
    <property type="match status" value="3"/>
</dbReference>
<organism evidence="2 3">
    <name type="scientific">Cordylochernes scorpioides</name>
    <dbReference type="NCBI Taxonomy" id="51811"/>
    <lineage>
        <taxon>Eukaryota</taxon>
        <taxon>Metazoa</taxon>
        <taxon>Ecdysozoa</taxon>
        <taxon>Arthropoda</taxon>
        <taxon>Chelicerata</taxon>
        <taxon>Arachnida</taxon>
        <taxon>Pseudoscorpiones</taxon>
        <taxon>Cheliferoidea</taxon>
        <taxon>Chernetidae</taxon>
        <taxon>Cordylochernes</taxon>
    </lineage>
</organism>
<dbReference type="PROSITE" id="PS50144">
    <property type="entry name" value="MATH"/>
    <property type="match status" value="4"/>
</dbReference>
<dbReference type="Proteomes" id="UP001235939">
    <property type="component" value="Chromosome 02"/>
</dbReference>
<name>A0ABY6K5L4_9ARAC</name>
<dbReference type="InterPro" id="IPR049342">
    <property type="entry name" value="TRAF1-6_MATH_dom"/>
</dbReference>
<dbReference type="PANTHER" id="PTHR10131">
    <property type="entry name" value="TNF RECEPTOR ASSOCIATED FACTOR"/>
    <property type="match status" value="1"/>
</dbReference>
<feature type="domain" description="MATH" evidence="1">
    <location>
        <begin position="371"/>
        <end position="521"/>
    </location>
</feature>
<dbReference type="Gene3D" id="2.60.210.10">
    <property type="entry name" value="Apoptosis, Tumor Necrosis Factor Receptor Associated Protein 2, Chain A"/>
    <property type="match status" value="5"/>
</dbReference>
<protein>
    <recommendedName>
        <fullName evidence="1">MATH domain-containing protein</fullName>
    </recommendedName>
</protein>
<dbReference type="InterPro" id="IPR008974">
    <property type="entry name" value="TRAF-like"/>
</dbReference>
<keyword evidence="3" id="KW-1185">Reference proteome</keyword>
<feature type="domain" description="MATH" evidence="1">
    <location>
        <begin position="206"/>
        <end position="352"/>
    </location>
</feature>
<dbReference type="InterPro" id="IPR002083">
    <property type="entry name" value="MATH/TRAF_dom"/>
</dbReference>
<reference evidence="2 3" key="1">
    <citation type="submission" date="2022-01" db="EMBL/GenBank/DDBJ databases">
        <title>A chromosomal length assembly of Cordylochernes scorpioides.</title>
        <authorList>
            <person name="Zeh D."/>
            <person name="Zeh J."/>
        </authorList>
    </citation>
    <scope>NUCLEOTIDE SEQUENCE [LARGE SCALE GENOMIC DNA]</scope>
    <source>
        <strain evidence="2">IN4F17</strain>
        <tissue evidence="2">Whole Body</tissue>
    </source>
</reference>
<dbReference type="PANTHER" id="PTHR10131:SF157">
    <property type="entry name" value="RECEPTOR-ASSOCIATED FACTOR, PUTATIVE-RELATED"/>
    <property type="match status" value="1"/>
</dbReference>
<dbReference type="Pfam" id="PF22486">
    <property type="entry name" value="MATH_2"/>
    <property type="match status" value="2"/>
</dbReference>
<evidence type="ECO:0000313" key="2">
    <source>
        <dbReference type="EMBL" id="UYV64137.1"/>
    </source>
</evidence>
<dbReference type="SUPFAM" id="SSF49599">
    <property type="entry name" value="TRAF domain-like"/>
    <property type="match status" value="5"/>
</dbReference>
<feature type="domain" description="MATH" evidence="1">
    <location>
        <begin position="542"/>
        <end position="690"/>
    </location>
</feature>
<feature type="domain" description="MATH" evidence="1">
    <location>
        <begin position="27"/>
        <end position="182"/>
    </location>
</feature>
<dbReference type="Gene3D" id="1.10.10.1450">
    <property type="match status" value="1"/>
</dbReference>
<gene>
    <name evidence="2" type="ORF">LAZ67_2006681</name>
</gene>
<proteinExistence type="predicted"/>
<evidence type="ECO:0000259" key="1">
    <source>
        <dbReference type="PROSITE" id="PS50144"/>
    </source>
</evidence>
<accession>A0ABY6K5L4</accession>
<evidence type="ECO:0000313" key="3">
    <source>
        <dbReference type="Proteomes" id="UP001235939"/>
    </source>
</evidence>